<dbReference type="PANTHER" id="PTHR23501:SF187">
    <property type="entry name" value="MAJOR FACILITATOR SUPERFAMILY (MFS) PROFILE DOMAIN-CONTAINING PROTEIN"/>
    <property type="match status" value="1"/>
</dbReference>
<evidence type="ECO:0000313" key="9">
    <source>
        <dbReference type="EMBL" id="CRG84678.1"/>
    </source>
</evidence>
<evidence type="ECO:0000256" key="8">
    <source>
        <dbReference type="SAM" id="Phobius"/>
    </source>
</evidence>
<protein>
    <recommendedName>
        <fullName evidence="11">Major facilitator superfamily (MFS) profile domain-containing protein</fullName>
    </recommendedName>
</protein>
<organism evidence="9 10">
    <name type="scientific">Talaromyces islandicus</name>
    <name type="common">Penicillium islandicum</name>
    <dbReference type="NCBI Taxonomy" id="28573"/>
    <lineage>
        <taxon>Eukaryota</taxon>
        <taxon>Fungi</taxon>
        <taxon>Dikarya</taxon>
        <taxon>Ascomycota</taxon>
        <taxon>Pezizomycotina</taxon>
        <taxon>Eurotiomycetes</taxon>
        <taxon>Eurotiomycetidae</taxon>
        <taxon>Eurotiales</taxon>
        <taxon>Trichocomaceae</taxon>
        <taxon>Talaromyces</taxon>
        <taxon>Talaromyces sect. Islandici</taxon>
    </lineage>
</organism>
<evidence type="ECO:0000313" key="10">
    <source>
        <dbReference type="Proteomes" id="UP000054383"/>
    </source>
</evidence>
<dbReference type="AlphaFoldDB" id="A0A0U1LQX1"/>
<dbReference type="InterPro" id="IPR036259">
    <property type="entry name" value="MFS_trans_sf"/>
</dbReference>
<dbReference type="GO" id="GO:0005886">
    <property type="term" value="C:plasma membrane"/>
    <property type="evidence" value="ECO:0007669"/>
    <property type="project" value="TreeGrafter"/>
</dbReference>
<feature type="transmembrane region" description="Helical" evidence="8">
    <location>
        <begin position="147"/>
        <end position="167"/>
    </location>
</feature>
<evidence type="ECO:0000256" key="2">
    <source>
        <dbReference type="ARBA" id="ARBA00008335"/>
    </source>
</evidence>
<dbReference type="Proteomes" id="UP000054383">
    <property type="component" value="Unassembled WGS sequence"/>
</dbReference>
<evidence type="ECO:0000256" key="6">
    <source>
        <dbReference type="ARBA" id="ARBA00023136"/>
    </source>
</evidence>
<keyword evidence="3" id="KW-0813">Transport</keyword>
<evidence type="ECO:0000256" key="1">
    <source>
        <dbReference type="ARBA" id="ARBA00004141"/>
    </source>
</evidence>
<feature type="transmembrane region" description="Helical" evidence="8">
    <location>
        <begin position="23"/>
        <end position="40"/>
    </location>
</feature>
<dbReference type="Pfam" id="PF07690">
    <property type="entry name" value="MFS_1"/>
    <property type="match status" value="1"/>
</dbReference>
<sequence>MTELPKSSTADVRQDDSQLRQGHLFRFWGSFVALPSRIYLYSRSRHHYHRSSPHRLRHWQIYPLPTHSLLPHQYYNRSLFTLGSGIAGGAKNPAMLIAGRTVEGIGAGGIYVLLDIVCADLAITEISYFLPIYFQAMRGTTVLRSGICFLPFAIGTLVFAVMAGIMLSKFSKYWPLHKTAFALSAIGFGIITLNDRDTVTVAWVFFELIASAGAGIIMSVLLPTIIAALPESDAASAAATYSFIRTFGGIWGVRIPSTIFNAVVNGNLSRISLSSLRD</sequence>
<keyword evidence="5 8" id="KW-1133">Transmembrane helix</keyword>
<name>A0A0U1LQX1_TALIS</name>
<accession>A0A0U1LQX1</accession>
<comment type="subcellular location">
    <subcellularLocation>
        <location evidence="1">Membrane</location>
        <topology evidence="1">Multi-pass membrane protein</topology>
    </subcellularLocation>
</comment>
<dbReference type="InterPro" id="IPR011701">
    <property type="entry name" value="MFS"/>
</dbReference>
<keyword evidence="4 8" id="KW-0812">Transmembrane</keyword>
<feature type="transmembrane region" description="Helical" evidence="8">
    <location>
        <begin position="200"/>
        <end position="222"/>
    </location>
</feature>
<dbReference type="OMA" id="FRWHGHT"/>
<evidence type="ECO:0000256" key="3">
    <source>
        <dbReference type="ARBA" id="ARBA00022448"/>
    </source>
</evidence>
<dbReference type="EMBL" id="CVMT01000001">
    <property type="protein sequence ID" value="CRG84678.1"/>
    <property type="molecule type" value="Genomic_DNA"/>
</dbReference>
<reference evidence="9 10" key="1">
    <citation type="submission" date="2015-04" db="EMBL/GenBank/DDBJ databases">
        <authorList>
            <person name="Syromyatnikov M.Y."/>
            <person name="Popov V.N."/>
        </authorList>
    </citation>
    <scope>NUCLEOTIDE SEQUENCE [LARGE SCALE GENOMIC DNA]</scope>
    <source>
        <strain evidence="9">WF-38-12</strain>
    </source>
</reference>
<dbReference type="Gene3D" id="1.20.1250.20">
    <property type="entry name" value="MFS general substrate transporter like domains"/>
    <property type="match status" value="1"/>
</dbReference>
<evidence type="ECO:0008006" key="11">
    <source>
        <dbReference type="Google" id="ProtNLM"/>
    </source>
</evidence>
<comment type="similarity">
    <text evidence="2">Belongs to the major facilitator superfamily.</text>
</comment>
<evidence type="ECO:0000256" key="4">
    <source>
        <dbReference type="ARBA" id="ARBA00022692"/>
    </source>
</evidence>
<evidence type="ECO:0000256" key="7">
    <source>
        <dbReference type="ARBA" id="ARBA00023180"/>
    </source>
</evidence>
<evidence type="ECO:0000256" key="5">
    <source>
        <dbReference type="ARBA" id="ARBA00022989"/>
    </source>
</evidence>
<dbReference type="SUPFAM" id="SSF103473">
    <property type="entry name" value="MFS general substrate transporter"/>
    <property type="match status" value="1"/>
</dbReference>
<gene>
    <name evidence="9" type="ORF">PISL3812_01932</name>
</gene>
<dbReference type="PANTHER" id="PTHR23501">
    <property type="entry name" value="MAJOR FACILITATOR SUPERFAMILY"/>
    <property type="match status" value="1"/>
</dbReference>
<feature type="transmembrane region" description="Helical" evidence="8">
    <location>
        <begin position="173"/>
        <end position="193"/>
    </location>
</feature>
<keyword evidence="6 8" id="KW-0472">Membrane</keyword>
<proteinExistence type="inferred from homology"/>
<dbReference type="OrthoDB" id="10021397at2759"/>
<keyword evidence="10" id="KW-1185">Reference proteome</keyword>
<dbReference type="GO" id="GO:0022857">
    <property type="term" value="F:transmembrane transporter activity"/>
    <property type="evidence" value="ECO:0007669"/>
    <property type="project" value="InterPro"/>
</dbReference>
<keyword evidence="7" id="KW-0325">Glycoprotein</keyword>